<keyword evidence="4" id="KW-1185">Reference proteome</keyword>
<dbReference type="GO" id="GO:0006825">
    <property type="term" value="P:copper ion transport"/>
    <property type="evidence" value="ECO:0007669"/>
    <property type="project" value="InterPro"/>
</dbReference>
<dbReference type="InterPro" id="IPR006121">
    <property type="entry name" value="HMA_dom"/>
</dbReference>
<dbReference type="Pfam" id="PF00403">
    <property type="entry name" value="HMA"/>
    <property type="match status" value="1"/>
</dbReference>
<evidence type="ECO:0000313" key="3">
    <source>
        <dbReference type="EMBL" id="SKB39371.1"/>
    </source>
</evidence>
<proteinExistence type="predicted"/>
<organism evidence="3 4">
    <name type="scientific">Acetoanaerobium noterae</name>
    <dbReference type="NCBI Taxonomy" id="745369"/>
    <lineage>
        <taxon>Bacteria</taxon>
        <taxon>Bacillati</taxon>
        <taxon>Bacillota</taxon>
        <taxon>Clostridia</taxon>
        <taxon>Peptostreptococcales</taxon>
        <taxon>Filifactoraceae</taxon>
        <taxon>Acetoanaerobium</taxon>
    </lineage>
</organism>
<reference evidence="4" key="1">
    <citation type="submission" date="2017-02" db="EMBL/GenBank/DDBJ databases">
        <authorList>
            <person name="Varghese N."/>
            <person name="Submissions S."/>
        </authorList>
    </citation>
    <scope>NUCLEOTIDE SEQUENCE [LARGE SCALE GENOMIC DNA]</scope>
    <source>
        <strain evidence="4">ATCC 35199</strain>
    </source>
</reference>
<dbReference type="FunFam" id="3.30.70.100:FF:000001">
    <property type="entry name" value="ATPase copper transporting beta"/>
    <property type="match status" value="1"/>
</dbReference>
<dbReference type="AlphaFoldDB" id="A0A1T5AWF1"/>
<gene>
    <name evidence="3" type="ORF">SAMN02745120_1232</name>
</gene>
<sequence length="69" mass="7797">MKKTLSVFGMTCHKCVAHVKMALEELEQVKSAEVSLQEQSAVVELNEDVADEVLKNAVEEFGYEVREIR</sequence>
<feature type="domain" description="HMA" evidence="2">
    <location>
        <begin position="1"/>
        <end position="66"/>
    </location>
</feature>
<dbReference type="OrthoDB" id="9813965at2"/>
<dbReference type="CDD" id="cd00371">
    <property type="entry name" value="HMA"/>
    <property type="match status" value="1"/>
</dbReference>
<evidence type="ECO:0000313" key="4">
    <source>
        <dbReference type="Proteomes" id="UP000243406"/>
    </source>
</evidence>
<evidence type="ECO:0000259" key="2">
    <source>
        <dbReference type="PROSITE" id="PS50846"/>
    </source>
</evidence>
<name>A0A1T5AWF1_9FIRM</name>
<dbReference type="InterPro" id="IPR000428">
    <property type="entry name" value="Cu-bd"/>
</dbReference>
<dbReference type="Gene3D" id="3.30.70.100">
    <property type="match status" value="1"/>
</dbReference>
<dbReference type="Proteomes" id="UP000243406">
    <property type="component" value="Unassembled WGS sequence"/>
</dbReference>
<dbReference type="SUPFAM" id="SSF55008">
    <property type="entry name" value="HMA, heavy metal-associated domain"/>
    <property type="match status" value="1"/>
</dbReference>
<dbReference type="PRINTS" id="PR00944">
    <property type="entry name" value="CUEXPORT"/>
</dbReference>
<accession>A0A1T5AWF1</accession>
<keyword evidence="1" id="KW-0479">Metal-binding</keyword>
<protein>
    <submittedName>
        <fullName evidence="3">Copper chaperone CopZ</fullName>
    </submittedName>
</protein>
<dbReference type="InterPro" id="IPR036163">
    <property type="entry name" value="HMA_dom_sf"/>
</dbReference>
<dbReference type="PROSITE" id="PS50846">
    <property type="entry name" value="HMA_2"/>
    <property type="match status" value="1"/>
</dbReference>
<dbReference type="GO" id="GO:0005507">
    <property type="term" value="F:copper ion binding"/>
    <property type="evidence" value="ECO:0007669"/>
    <property type="project" value="InterPro"/>
</dbReference>
<evidence type="ECO:0000256" key="1">
    <source>
        <dbReference type="ARBA" id="ARBA00022723"/>
    </source>
</evidence>
<dbReference type="EMBL" id="FUYN01000002">
    <property type="protein sequence ID" value="SKB39371.1"/>
    <property type="molecule type" value="Genomic_DNA"/>
</dbReference>
<dbReference type="RefSeq" id="WP_079589132.1">
    <property type="nucleotide sequence ID" value="NZ_CP154629.1"/>
</dbReference>